<evidence type="ECO:0000313" key="1">
    <source>
        <dbReference type="EMBL" id="ARD85486.1"/>
    </source>
</evidence>
<reference evidence="1 3" key="1">
    <citation type="submission" date="2011-10" db="EMBL/GenBank/DDBJ databases">
        <title>Metabolic and evolutionary patterns in the extreme acidophile Ferroplasma acidiphilum.</title>
        <authorList>
            <person name="Golyshina O.V."/>
            <person name="Kozyavkin S.A."/>
            <person name="Tatusov R.L."/>
            <person name="Slesarev A.I."/>
            <person name="Golyshin P.N."/>
        </authorList>
    </citation>
    <scope>NUCLEOTIDE SEQUENCE [LARGE SCALE GENOMIC DNA]</scope>
    <source>
        <strain evidence="1">Berkeley</strain>
        <strain evidence="3">Y</strain>
    </source>
</reference>
<proteinExistence type="predicted"/>
<dbReference type="InterPro" id="IPR003718">
    <property type="entry name" value="OsmC/Ohr_fam"/>
</dbReference>
<keyword evidence="3" id="KW-1185">Reference proteome</keyword>
<evidence type="ECO:0000313" key="3">
    <source>
        <dbReference type="Proteomes" id="UP000192050"/>
    </source>
</evidence>
<dbReference type="GeneID" id="84218234"/>
<dbReference type="InterPro" id="IPR015946">
    <property type="entry name" value="KH_dom-like_a/b"/>
</dbReference>
<evidence type="ECO:0000313" key="2">
    <source>
        <dbReference type="EMBL" id="NOL60617.1"/>
    </source>
</evidence>
<dbReference type="InterPro" id="IPR036102">
    <property type="entry name" value="OsmC/Ohrsf"/>
</dbReference>
<reference evidence="2 4" key="2">
    <citation type="submission" date="2020-05" db="EMBL/GenBank/DDBJ databases">
        <authorList>
            <person name="Zhang R."/>
        </authorList>
    </citation>
    <scope>NUCLEOTIDE SEQUENCE [LARGE SCALE GENOMIC DNA]</scope>
    <source>
        <strain evidence="2 4">DSM 28986</strain>
    </source>
</reference>
<name>A0A1V0N5X5_9ARCH</name>
<gene>
    <name evidence="1" type="ORF">FAD_1642</name>
    <name evidence="2" type="ORF">HLB00_07215</name>
</gene>
<dbReference type="KEGG" id="fai:FAD_1642"/>
<evidence type="ECO:0000313" key="4">
    <source>
        <dbReference type="Proteomes" id="UP000546917"/>
    </source>
</evidence>
<dbReference type="OrthoDB" id="84927at2157"/>
<organism evidence="1 3">
    <name type="scientific">Ferroplasma acidiphilum</name>
    <dbReference type="NCBI Taxonomy" id="74969"/>
    <lineage>
        <taxon>Archaea</taxon>
        <taxon>Methanobacteriati</taxon>
        <taxon>Thermoplasmatota</taxon>
        <taxon>Thermoplasmata</taxon>
        <taxon>Thermoplasmatales</taxon>
        <taxon>Ferroplasmaceae</taxon>
        <taxon>Ferroplasma</taxon>
    </lineage>
</organism>
<dbReference type="PANTHER" id="PTHR34352">
    <property type="entry name" value="PROTEIN YHFA"/>
    <property type="match status" value="1"/>
</dbReference>
<dbReference type="STRING" id="74969.FAD_1642"/>
<protein>
    <submittedName>
        <fullName evidence="2">OsmC family protein</fullName>
    </submittedName>
    <submittedName>
        <fullName evidence="1">OsmC-like protein</fullName>
    </submittedName>
</protein>
<dbReference type="RefSeq" id="WP_081142991.1">
    <property type="nucleotide sequence ID" value="NZ_CP015363.1"/>
</dbReference>
<sequence>MKVSFKFDSDVGFISDDGKRETKFKNSIVGNDEYHSPTELLLLAMGGCSSDDVLNILKKMKKEIKSYRCEVTGEKRDTDPKLLKYGEIHYIFEGDMDPESVKKAIDLSLEKYCSVSLTVKGAGIPVSYYYTINGQDYR</sequence>
<dbReference type="Proteomes" id="UP000546917">
    <property type="component" value="Unassembled WGS sequence"/>
</dbReference>
<dbReference type="AlphaFoldDB" id="A0A1V0N5X5"/>
<dbReference type="EMBL" id="JABGBP010000264">
    <property type="protein sequence ID" value="NOL60617.1"/>
    <property type="molecule type" value="Genomic_DNA"/>
</dbReference>
<dbReference type="EMBL" id="CP015363">
    <property type="protein sequence ID" value="ARD85486.1"/>
    <property type="molecule type" value="Genomic_DNA"/>
</dbReference>
<dbReference type="PANTHER" id="PTHR34352:SF1">
    <property type="entry name" value="PROTEIN YHFA"/>
    <property type="match status" value="1"/>
</dbReference>
<dbReference type="Pfam" id="PF02566">
    <property type="entry name" value="OsmC"/>
    <property type="match status" value="1"/>
</dbReference>
<dbReference type="Gene3D" id="3.30.300.20">
    <property type="match status" value="1"/>
</dbReference>
<dbReference type="Proteomes" id="UP000192050">
    <property type="component" value="Chromosome"/>
</dbReference>
<dbReference type="SUPFAM" id="SSF82784">
    <property type="entry name" value="OsmC-like"/>
    <property type="match status" value="1"/>
</dbReference>
<accession>A0A1V0N5X5</accession>